<sequence length="106" mass="11820">MSDSSPLVGNNLFSDLGFDGRVTRDVVLQFSKGFRSKLGDIMKMLVDDNADLEIGGYVIPADQKYGAAGTYLLNEWQSEQEFILSQLLEAVKFEQTCDKQVQNSFS</sequence>
<protein>
    <submittedName>
        <fullName evidence="1">Uncharacterized protein</fullName>
    </submittedName>
</protein>
<dbReference type="AlphaFoldDB" id="A0A2H0XZG4"/>
<evidence type="ECO:0000313" key="2">
    <source>
        <dbReference type="Proteomes" id="UP000231343"/>
    </source>
</evidence>
<dbReference type="Proteomes" id="UP000231343">
    <property type="component" value="Unassembled WGS sequence"/>
</dbReference>
<evidence type="ECO:0000313" key="1">
    <source>
        <dbReference type="EMBL" id="PIS30438.1"/>
    </source>
</evidence>
<reference evidence="1 2" key="1">
    <citation type="submission" date="2017-09" db="EMBL/GenBank/DDBJ databases">
        <title>Depth-based differentiation of microbial function through sediment-hosted aquifers and enrichment of novel symbionts in the deep terrestrial subsurface.</title>
        <authorList>
            <person name="Probst A.J."/>
            <person name="Ladd B."/>
            <person name="Jarett J.K."/>
            <person name="Geller-Mcgrath D.E."/>
            <person name="Sieber C.M."/>
            <person name="Emerson J.B."/>
            <person name="Anantharaman K."/>
            <person name="Thomas B.C."/>
            <person name="Malmstrom R."/>
            <person name="Stieglmeier M."/>
            <person name="Klingl A."/>
            <person name="Woyke T."/>
            <person name="Ryan C.M."/>
            <person name="Banfield J.F."/>
        </authorList>
    </citation>
    <scope>NUCLEOTIDE SEQUENCE [LARGE SCALE GENOMIC DNA]</scope>
    <source>
        <strain evidence="1">CG08_land_8_20_14_0_20_45_16</strain>
    </source>
</reference>
<organism evidence="1 2">
    <name type="scientific">Candidatus Saganbacteria bacterium CG08_land_8_20_14_0_20_45_16</name>
    <dbReference type="NCBI Taxonomy" id="2014293"/>
    <lineage>
        <taxon>Bacteria</taxon>
        <taxon>Bacillati</taxon>
        <taxon>Saganbacteria</taxon>
    </lineage>
</organism>
<comment type="caution">
    <text evidence="1">The sequence shown here is derived from an EMBL/GenBank/DDBJ whole genome shotgun (WGS) entry which is preliminary data.</text>
</comment>
<proteinExistence type="predicted"/>
<name>A0A2H0XZG4_UNCSA</name>
<gene>
    <name evidence="1" type="ORF">COT42_03040</name>
</gene>
<accession>A0A2H0XZG4</accession>
<dbReference type="EMBL" id="PEYM01000055">
    <property type="protein sequence ID" value="PIS30438.1"/>
    <property type="molecule type" value="Genomic_DNA"/>
</dbReference>